<sequence length="176" mass="20163">MSKCVKCGRHGLFLFVNIHTGLCSECQKKLQEKTVEIPQSPVTERSIEIPTVYIGNCMKSRLIEKFEDIKLKCPESLPDFSKIDCCDNVDFVVQDGVVSAKHFNETLGFVIGEHLVSEISKSLEQKRPIFSQILGYDDKTGEIHIVIAFYKIINYDYDQYTEDRDASLEFETVGYY</sequence>
<dbReference type="EMBL" id="QRON01000002">
    <property type="protein sequence ID" value="RHL30133.1"/>
    <property type="molecule type" value="Genomic_DNA"/>
</dbReference>
<evidence type="ECO:0000313" key="2">
    <source>
        <dbReference type="Proteomes" id="UP000283297"/>
    </source>
</evidence>
<gene>
    <name evidence="1" type="ORF">DW028_05830</name>
</gene>
<accession>A0A415K1E2</accession>
<dbReference type="Proteomes" id="UP000283297">
    <property type="component" value="Unassembled WGS sequence"/>
</dbReference>
<organism evidence="1 2">
    <name type="scientific">Agathobacter rectalis</name>
    <dbReference type="NCBI Taxonomy" id="39491"/>
    <lineage>
        <taxon>Bacteria</taxon>
        <taxon>Bacillati</taxon>
        <taxon>Bacillota</taxon>
        <taxon>Clostridia</taxon>
        <taxon>Lachnospirales</taxon>
        <taxon>Lachnospiraceae</taxon>
        <taxon>Agathobacter</taxon>
    </lineage>
</organism>
<name>A0A415K1E2_9FIRM</name>
<evidence type="ECO:0000313" key="1">
    <source>
        <dbReference type="EMBL" id="RHL30133.1"/>
    </source>
</evidence>
<proteinExistence type="predicted"/>
<comment type="caution">
    <text evidence="1">The sequence shown here is derived from an EMBL/GenBank/DDBJ whole genome shotgun (WGS) entry which is preliminary data.</text>
</comment>
<protein>
    <submittedName>
        <fullName evidence="1">Uncharacterized protein</fullName>
    </submittedName>
</protein>
<reference evidence="1 2" key="1">
    <citation type="submission" date="2018-08" db="EMBL/GenBank/DDBJ databases">
        <title>A genome reference for cultivated species of the human gut microbiota.</title>
        <authorList>
            <person name="Zou Y."/>
            <person name="Xue W."/>
            <person name="Luo G."/>
        </authorList>
    </citation>
    <scope>NUCLEOTIDE SEQUENCE [LARGE SCALE GENOMIC DNA]</scope>
    <source>
        <strain evidence="1 2">AF38-24</strain>
    </source>
</reference>
<dbReference type="AlphaFoldDB" id="A0A415K1E2"/>